<dbReference type="RefSeq" id="WP_119549631.1">
    <property type="nucleotide sequence ID" value="NZ_QXIR01000054.1"/>
</dbReference>
<dbReference type="GO" id="GO:0016301">
    <property type="term" value="F:kinase activity"/>
    <property type="evidence" value="ECO:0007669"/>
    <property type="project" value="UniProtKB-KW"/>
</dbReference>
<dbReference type="InterPro" id="IPR055571">
    <property type="entry name" value="DUF7147"/>
</dbReference>
<organism evidence="2 3">
    <name type="scientific">Bacillus salacetis</name>
    <dbReference type="NCBI Taxonomy" id="2315464"/>
    <lineage>
        <taxon>Bacteria</taxon>
        <taxon>Bacillati</taxon>
        <taxon>Bacillota</taxon>
        <taxon>Bacilli</taxon>
        <taxon>Bacillales</taxon>
        <taxon>Bacillaceae</taxon>
        <taxon>Bacillus</taxon>
    </lineage>
</organism>
<evidence type="ECO:0000259" key="1">
    <source>
        <dbReference type="Pfam" id="PF23648"/>
    </source>
</evidence>
<keyword evidence="2" id="KW-0418">Kinase</keyword>
<gene>
    <name evidence="2" type="ORF">D3H55_22850</name>
</gene>
<proteinExistence type="predicted"/>
<dbReference type="Proteomes" id="UP000265801">
    <property type="component" value="Unassembled WGS sequence"/>
</dbReference>
<dbReference type="OrthoDB" id="2427086at2"/>
<name>A0A3A1QM12_9BACI</name>
<sequence>MIQRFIELGEGYSDLYELIELAHYNEQRIQHFLAFHTVVNDRPVTSLAVVLKPAREKFQPLYICREGIPDPNHVPNKRFELFEQAAKAQGREVIQMDVKPSSFFAEKDLYYQHLIAILRLNHYIPPMQ</sequence>
<evidence type="ECO:0000313" key="2">
    <source>
        <dbReference type="EMBL" id="RIW27448.1"/>
    </source>
</evidence>
<accession>A0A3A1QM12</accession>
<dbReference type="Pfam" id="PF23648">
    <property type="entry name" value="DUF7147"/>
    <property type="match status" value="1"/>
</dbReference>
<protein>
    <submittedName>
        <fullName evidence="2">Methylthioribose kinase</fullName>
    </submittedName>
</protein>
<dbReference type="EMBL" id="QXIR01000054">
    <property type="protein sequence ID" value="RIW27448.1"/>
    <property type="molecule type" value="Genomic_DNA"/>
</dbReference>
<dbReference type="AlphaFoldDB" id="A0A3A1QM12"/>
<keyword evidence="2" id="KW-0808">Transferase</keyword>
<keyword evidence="3" id="KW-1185">Reference proteome</keyword>
<feature type="domain" description="DUF7147" evidence="1">
    <location>
        <begin position="1"/>
        <end position="124"/>
    </location>
</feature>
<comment type="caution">
    <text evidence="2">The sequence shown here is derived from an EMBL/GenBank/DDBJ whole genome shotgun (WGS) entry which is preliminary data.</text>
</comment>
<evidence type="ECO:0000313" key="3">
    <source>
        <dbReference type="Proteomes" id="UP000265801"/>
    </source>
</evidence>
<reference evidence="2 3" key="1">
    <citation type="submission" date="2018-09" db="EMBL/GenBank/DDBJ databases">
        <title>Bacillus saliacetes sp. nov., isolated from Thai shrimp paste (Ka-pi).</title>
        <authorList>
            <person name="Daroonpunt R."/>
            <person name="Tanasupawat S."/>
            <person name="Yiamsombut S."/>
        </authorList>
    </citation>
    <scope>NUCLEOTIDE SEQUENCE [LARGE SCALE GENOMIC DNA]</scope>
    <source>
        <strain evidence="2 3">SKP7-4</strain>
    </source>
</reference>